<evidence type="ECO:0000256" key="1">
    <source>
        <dbReference type="SAM" id="MobiDB-lite"/>
    </source>
</evidence>
<comment type="caution">
    <text evidence="2">The sequence shown here is derived from an EMBL/GenBank/DDBJ whole genome shotgun (WGS) entry which is preliminary data.</text>
</comment>
<dbReference type="AlphaFoldDB" id="A0ABD3N1S5"/>
<feature type="compositionally biased region" description="Basic residues" evidence="1">
    <location>
        <begin position="72"/>
        <end position="91"/>
    </location>
</feature>
<dbReference type="EMBL" id="JALLBG020000046">
    <property type="protein sequence ID" value="KAL3770038.1"/>
    <property type="molecule type" value="Genomic_DNA"/>
</dbReference>
<proteinExistence type="predicted"/>
<name>A0ABD3N1S5_9STRA</name>
<sequence length="562" mass="64326">MSSVKLSRYLFSQCLSPKRTMVSVRVAALLLVFALLLGVQMKMMSIVDNHATTFPAPHPHFKTVSVKRRAKSSAGRLTHRAHTNHKLHKTKSLQLQSGVDHALTNPHLMSHTNPDQIIQHYQQLASSIADKWNLTTPNAIDLLVQQFHKVNDYDSQNDFIHFHHLYKSGGTSISNLMLKSMKDILPGSHESGDFNHEEALADINRHLEEGIDRNDLPYKASYAHTGLRPVYGPLRTKTGIFFLEQIPHKRLRVITMLRDIVDFRASNHAMIMCGLNYEASRWNNERQDQGLPRVCSPKDGLNISALVDRKIHDLLVRCKEEDAILANGGTPVKKLYPTQRQQCRMEEQGIDTLVHCRSGDHLLASPEYDKHYRSMFKALMGRFHRGQEFTNSTAYGRMAYGFERAEKSRGYSVENVEEYTLQDLGGLDLTISGDGDGVGPPEPDFIWFGITERMKESTVLFYFQFKLTPLPRTPKARIQECRPISWWTEENKKIVIEREPADYAVWRAANAIMDVRMEKMRMEIQSLLDAGATKESLYYVDWDQLEDIGFELKNQQLTSITN</sequence>
<accession>A0ABD3N1S5</accession>
<dbReference type="Proteomes" id="UP001530293">
    <property type="component" value="Unassembled WGS sequence"/>
</dbReference>
<reference evidence="2 3" key="1">
    <citation type="submission" date="2024-10" db="EMBL/GenBank/DDBJ databases">
        <title>Updated reference genomes for cyclostephanoid diatoms.</title>
        <authorList>
            <person name="Roberts W.R."/>
            <person name="Alverson A.J."/>
        </authorList>
    </citation>
    <scope>NUCLEOTIDE SEQUENCE [LARGE SCALE GENOMIC DNA]</scope>
    <source>
        <strain evidence="2 3">AJA232-27</strain>
    </source>
</reference>
<keyword evidence="3" id="KW-1185">Reference proteome</keyword>
<protein>
    <submittedName>
        <fullName evidence="2">Uncharacterized protein</fullName>
    </submittedName>
</protein>
<evidence type="ECO:0000313" key="2">
    <source>
        <dbReference type="EMBL" id="KAL3770038.1"/>
    </source>
</evidence>
<feature type="region of interest" description="Disordered" evidence="1">
    <location>
        <begin position="72"/>
        <end position="93"/>
    </location>
</feature>
<organism evidence="2 3">
    <name type="scientific">Discostella pseudostelligera</name>
    <dbReference type="NCBI Taxonomy" id="259834"/>
    <lineage>
        <taxon>Eukaryota</taxon>
        <taxon>Sar</taxon>
        <taxon>Stramenopiles</taxon>
        <taxon>Ochrophyta</taxon>
        <taxon>Bacillariophyta</taxon>
        <taxon>Coscinodiscophyceae</taxon>
        <taxon>Thalassiosirophycidae</taxon>
        <taxon>Stephanodiscales</taxon>
        <taxon>Stephanodiscaceae</taxon>
        <taxon>Discostella</taxon>
    </lineage>
</organism>
<evidence type="ECO:0000313" key="3">
    <source>
        <dbReference type="Proteomes" id="UP001530293"/>
    </source>
</evidence>
<gene>
    <name evidence="2" type="ORF">ACHAWU_005865</name>
</gene>